<name>A0A972JKN0_9GAMM</name>
<dbReference type="EMBL" id="JAAXYH010000005">
    <property type="protein sequence ID" value="NMH65304.1"/>
    <property type="molecule type" value="Genomic_DNA"/>
</dbReference>
<dbReference type="CDD" id="cd08556">
    <property type="entry name" value="GDPD"/>
    <property type="match status" value="1"/>
</dbReference>
<dbReference type="AlphaFoldDB" id="A0A972JKN0"/>
<dbReference type="Gene3D" id="3.20.20.190">
    <property type="entry name" value="Phosphatidylinositol (PI) phosphodiesterase"/>
    <property type="match status" value="1"/>
</dbReference>
<dbReference type="Proteomes" id="UP000737113">
    <property type="component" value="Unassembled WGS sequence"/>
</dbReference>
<evidence type="ECO:0000313" key="3">
    <source>
        <dbReference type="Proteomes" id="UP000737113"/>
    </source>
</evidence>
<proteinExistence type="predicted"/>
<dbReference type="RefSeq" id="WP_169564012.1">
    <property type="nucleotide sequence ID" value="NZ_JAAXYH010000005.1"/>
</dbReference>
<keyword evidence="3" id="KW-1185">Reference proteome</keyword>
<dbReference type="GO" id="GO:0008081">
    <property type="term" value="F:phosphoric diester hydrolase activity"/>
    <property type="evidence" value="ECO:0007669"/>
    <property type="project" value="InterPro"/>
</dbReference>
<gene>
    <name evidence="2" type="ORF">HC757_08980</name>
</gene>
<dbReference type="PROSITE" id="PS51704">
    <property type="entry name" value="GP_PDE"/>
    <property type="match status" value="1"/>
</dbReference>
<accession>A0A972JKN0</accession>
<evidence type="ECO:0000313" key="2">
    <source>
        <dbReference type="EMBL" id="NMH65304.1"/>
    </source>
</evidence>
<feature type="domain" description="GP-PDE" evidence="1">
    <location>
        <begin position="1"/>
        <end position="227"/>
    </location>
</feature>
<dbReference type="InterPro" id="IPR017946">
    <property type="entry name" value="PLC-like_Pdiesterase_TIM-brl"/>
</dbReference>
<dbReference type="SUPFAM" id="SSF51695">
    <property type="entry name" value="PLC-like phosphodiesterases"/>
    <property type="match status" value="1"/>
</dbReference>
<evidence type="ECO:0000259" key="1">
    <source>
        <dbReference type="PROSITE" id="PS51704"/>
    </source>
</evidence>
<reference evidence="2" key="1">
    <citation type="submission" date="2020-04" db="EMBL/GenBank/DDBJ databases">
        <title>Description of Shewanella salipaludis sp. nov., isolated from a salt marsh.</title>
        <authorList>
            <person name="Park S."/>
            <person name="Yoon J.-H."/>
        </authorList>
    </citation>
    <scope>NUCLEOTIDE SEQUENCE</scope>
    <source>
        <strain evidence="2">SHSM-M6</strain>
    </source>
</reference>
<dbReference type="Pfam" id="PF03009">
    <property type="entry name" value="GDPD"/>
    <property type="match status" value="1"/>
</dbReference>
<dbReference type="InterPro" id="IPR030395">
    <property type="entry name" value="GP_PDE_dom"/>
</dbReference>
<sequence>MLIFAHRGASGYAPENTLAAMEKALALGAEAIELDVHNVAGELMVFHDRRLEGKSSGKGLIHLTSRAELAGIRVGGEPIPSLWQVLEFVGGRCIINIELKGIDTVTPFLALYPKALTELGYRSEQLLISSFNHPYLQQVKQALPHARVAPLLAGIPLDKANIASQLNAFSLHLDIAFIDRALIEDAHARGVRVYVYTVDDGDDIRALQQLGVDGIFSNYPDRAAEALAESRANRQGQDYSHWFE</sequence>
<organism evidence="2 3">
    <name type="scientific">Shewanella salipaludis</name>
    <dbReference type="NCBI Taxonomy" id="2723052"/>
    <lineage>
        <taxon>Bacteria</taxon>
        <taxon>Pseudomonadati</taxon>
        <taxon>Pseudomonadota</taxon>
        <taxon>Gammaproteobacteria</taxon>
        <taxon>Alteromonadales</taxon>
        <taxon>Shewanellaceae</taxon>
        <taxon>Shewanella</taxon>
    </lineage>
</organism>
<protein>
    <submittedName>
        <fullName evidence="2">Glycerophosphodiester phosphodiesterase</fullName>
    </submittedName>
</protein>
<dbReference type="PANTHER" id="PTHR46211">
    <property type="entry name" value="GLYCEROPHOSPHORYL DIESTER PHOSPHODIESTERASE"/>
    <property type="match status" value="1"/>
</dbReference>
<comment type="caution">
    <text evidence="2">The sequence shown here is derived from an EMBL/GenBank/DDBJ whole genome shotgun (WGS) entry which is preliminary data.</text>
</comment>
<dbReference type="GO" id="GO:0006629">
    <property type="term" value="P:lipid metabolic process"/>
    <property type="evidence" value="ECO:0007669"/>
    <property type="project" value="InterPro"/>
</dbReference>
<dbReference type="PANTHER" id="PTHR46211:SF1">
    <property type="entry name" value="GLYCEROPHOSPHODIESTER PHOSPHODIESTERASE, CYTOPLASMIC"/>
    <property type="match status" value="1"/>
</dbReference>